<dbReference type="STRING" id="869210.Marky_0152"/>
<protein>
    <submittedName>
        <fullName evidence="1">Uncharacterized protein</fullName>
    </submittedName>
</protein>
<dbReference type="KEGG" id="mhd:Marky_0152"/>
<evidence type="ECO:0000313" key="1">
    <source>
        <dbReference type="EMBL" id="AEB10915.1"/>
    </source>
</evidence>
<gene>
    <name evidence="1" type="ordered locus">Marky_0152</name>
</gene>
<dbReference type="Proteomes" id="UP000007030">
    <property type="component" value="Chromosome"/>
</dbReference>
<dbReference type="HOGENOM" id="CLU_1842724_0_0_0"/>
<dbReference type="eggNOG" id="ENOG502ZFQI">
    <property type="taxonomic scope" value="Bacteria"/>
</dbReference>
<evidence type="ECO:0000313" key="2">
    <source>
        <dbReference type="Proteomes" id="UP000007030"/>
    </source>
</evidence>
<proteinExistence type="predicted"/>
<sequence>MRIAQGSTLLLALLLLLLLFAVVPPLNLLLSRTTRAGAAALAAVQARYLAESGIYEARFGRFAGVRLPSCPPPAWPPPETVTVQGEVLGTLTAGRVRPGVYCARGRTAGGPLNYGAEVEVTLEVRFDGRGRILGWKENP</sequence>
<reference evidence="1 2" key="1">
    <citation type="journal article" date="2012" name="Stand. Genomic Sci.">
        <title>Complete genome sequence of the aerobic, heterotroph Marinithermus hydrothermalis type strain (T1(T)) from a deep-sea hydrothermal vent chimney.</title>
        <authorList>
            <person name="Copeland A."/>
            <person name="Gu W."/>
            <person name="Yasawong M."/>
            <person name="Lapidus A."/>
            <person name="Lucas S."/>
            <person name="Deshpande S."/>
            <person name="Pagani I."/>
            <person name="Tapia R."/>
            <person name="Cheng J.F."/>
            <person name="Goodwin L.A."/>
            <person name="Pitluck S."/>
            <person name="Liolios K."/>
            <person name="Ivanova N."/>
            <person name="Mavromatis K."/>
            <person name="Mikhailova N."/>
            <person name="Pati A."/>
            <person name="Chen A."/>
            <person name="Palaniappan K."/>
            <person name="Land M."/>
            <person name="Pan C."/>
            <person name="Brambilla E.M."/>
            <person name="Rohde M."/>
            <person name="Tindall B.J."/>
            <person name="Sikorski J."/>
            <person name="Goker M."/>
            <person name="Detter J.C."/>
            <person name="Bristow J."/>
            <person name="Eisen J.A."/>
            <person name="Markowitz V."/>
            <person name="Hugenholtz P."/>
            <person name="Kyrpides N.C."/>
            <person name="Klenk H.P."/>
            <person name="Woyke T."/>
        </authorList>
    </citation>
    <scope>NUCLEOTIDE SEQUENCE [LARGE SCALE GENOMIC DNA]</scope>
    <source>
        <strain evidence="2">DSM 14884 / JCM 11576 / T1</strain>
    </source>
</reference>
<keyword evidence="2" id="KW-1185">Reference proteome</keyword>
<dbReference type="AlphaFoldDB" id="F2NLT5"/>
<accession>F2NLT5</accession>
<dbReference type="EMBL" id="CP002630">
    <property type="protein sequence ID" value="AEB10915.1"/>
    <property type="molecule type" value="Genomic_DNA"/>
</dbReference>
<organism evidence="1 2">
    <name type="scientific">Marinithermus hydrothermalis (strain DSM 14884 / JCM 11576 / T1)</name>
    <dbReference type="NCBI Taxonomy" id="869210"/>
    <lineage>
        <taxon>Bacteria</taxon>
        <taxon>Thermotogati</taxon>
        <taxon>Deinococcota</taxon>
        <taxon>Deinococci</taxon>
        <taxon>Thermales</taxon>
        <taxon>Thermaceae</taxon>
        <taxon>Marinithermus</taxon>
    </lineage>
</organism>
<name>F2NLT5_MARHT</name>